<evidence type="ECO:0000313" key="6">
    <source>
        <dbReference type="EMBL" id="MFC0864521.1"/>
    </source>
</evidence>
<dbReference type="Gene3D" id="1.20.5.1930">
    <property type="match status" value="1"/>
</dbReference>
<evidence type="ECO:0000259" key="5">
    <source>
        <dbReference type="Pfam" id="PF07730"/>
    </source>
</evidence>
<comment type="caution">
    <text evidence="6">The sequence shown here is derived from an EMBL/GenBank/DDBJ whole genome shotgun (WGS) entry which is preliminary data.</text>
</comment>
<evidence type="ECO:0000313" key="7">
    <source>
        <dbReference type="Proteomes" id="UP001589870"/>
    </source>
</evidence>
<evidence type="ECO:0000256" key="2">
    <source>
        <dbReference type="ARBA" id="ARBA00022777"/>
    </source>
</evidence>
<dbReference type="Pfam" id="PF07730">
    <property type="entry name" value="HisKA_3"/>
    <property type="match status" value="1"/>
</dbReference>
<evidence type="ECO:0000256" key="3">
    <source>
        <dbReference type="ARBA" id="ARBA00023012"/>
    </source>
</evidence>
<evidence type="ECO:0000256" key="1">
    <source>
        <dbReference type="ARBA" id="ARBA00022679"/>
    </source>
</evidence>
<dbReference type="SUPFAM" id="SSF55874">
    <property type="entry name" value="ATPase domain of HSP90 chaperone/DNA topoisomerase II/histidine kinase"/>
    <property type="match status" value="1"/>
</dbReference>
<feature type="transmembrane region" description="Helical" evidence="4">
    <location>
        <begin position="38"/>
        <end position="59"/>
    </location>
</feature>
<sequence length="370" mass="39048">MNPLREGEQGPDAKGMYWLAVLAAGPVWDIVRGRTHPLWPAVVAVTASVALYLVTATLAFSDRWRAQWLALPVLAVVTIAAAAAFGENWFYLLIMLAVAVGMVVRGRELPVVLLVVVAAGLAIRLSAGSSLSDSLTLVWGIFASGIVPAIIIRLWEAIGELQRTREELARAAVTEERLRFARDLHDLLGHTLSVMVVKAEAVRRLAPRDGETAAGQAADIERIGRQALTEVRGAVTGYRGRGLATELETARTALADAGIAAVLRVPSVRLTPETDALLGWAVREGVTNVIRHSGGANCAIELREADGLVLEIRDDGAAGGSAPGQGGSRGNGLAGLRERVAAAGGTLEAGRLPGRGFLLRVQAPNGREEE</sequence>
<keyword evidence="3" id="KW-0902">Two-component regulatory system</keyword>
<name>A0ABV6U945_9ACTN</name>
<keyword evidence="7" id="KW-1185">Reference proteome</keyword>
<keyword evidence="1" id="KW-0808">Transferase</keyword>
<proteinExistence type="predicted"/>
<reference evidence="6 7" key="1">
    <citation type="submission" date="2024-09" db="EMBL/GenBank/DDBJ databases">
        <authorList>
            <person name="Sun Q."/>
            <person name="Mori K."/>
        </authorList>
    </citation>
    <scope>NUCLEOTIDE SEQUENCE [LARGE SCALE GENOMIC DNA]</scope>
    <source>
        <strain evidence="6 7">TBRC 1851</strain>
    </source>
</reference>
<keyword evidence="2 6" id="KW-0418">Kinase</keyword>
<protein>
    <submittedName>
        <fullName evidence="6">Sensor histidine kinase</fullName>
    </submittedName>
</protein>
<feature type="domain" description="Signal transduction histidine kinase subgroup 3 dimerisation and phosphoacceptor" evidence="5">
    <location>
        <begin position="176"/>
        <end position="241"/>
    </location>
</feature>
<dbReference type="Gene3D" id="3.30.565.10">
    <property type="entry name" value="Histidine kinase-like ATPase, C-terminal domain"/>
    <property type="match status" value="1"/>
</dbReference>
<dbReference type="GO" id="GO:0016301">
    <property type="term" value="F:kinase activity"/>
    <property type="evidence" value="ECO:0007669"/>
    <property type="project" value="UniProtKB-KW"/>
</dbReference>
<gene>
    <name evidence="6" type="ORF">ACFHYQ_19700</name>
</gene>
<feature type="transmembrane region" description="Helical" evidence="4">
    <location>
        <begin position="137"/>
        <end position="155"/>
    </location>
</feature>
<dbReference type="Proteomes" id="UP001589870">
    <property type="component" value="Unassembled WGS sequence"/>
</dbReference>
<dbReference type="PANTHER" id="PTHR24421">
    <property type="entry name" value="NITRATE/NITRITE SENSOR PROTEIN NARX-RELATED"/>
    <property type="match status" value="1"/>
</dbReference>
<dbReference type="CDD" id="cd16917">
    <property type="entry name" value="HATPase_UhpB-NarQ-NarX-like"/>
    <property type="match status" value="1"/>
</dbReference>
<keyword evidence="4" id="KW-0472">Membrane</keyword>
<dbReference type="RefSeq" id="WP_394302622.1">
    <property type="nucleotide sequence ID" value="NZ_JBHMQT010000043.1"/>
</dbReference>
<dbReference type="PANTHER" id="PTHR24421:SF63">
    <property type="entry name" value="SENSOR HISTIDINE KINASE DESK"/>
    <property type="match status" value="1"/>
</dbReference>
<keyword evidence="4" id="KW-1133">Transmembrane helix</keyword>
<keyword evidence="4" id="KW-0812">Transmembrane</keyword>
<feature type="transmembrane region" description="Helical" evidence="4">
    <location>
        <begin position="111"/>
        <end position="131"/>
    </location>
</feature>
<dbReference type="InterPro" id="IPR036890">
    <property type="entry name" value="HATPase_C_sf"/>
</dbReference>
<dbReference type="InterPro" id="IPR050482">
    <property type="entry name" value="Sensor_HK_TwoCompSys"/>
</dbReference>
<organism evidence="6 7">
    <name type="scientific">Sphaerimonospora cavernae</name>
    <dbReference type="NCBI Taxonomy" id="1740611"/>
    <lineage>
        <taxon>Bacteria</taxon>
        <taxon>Bacillati</taxon>
        <taxon>Actinomycetota</taxon>
        <taxon>Actinomycetes</taxon>
        <taxon>Streptosporangiales</taxon>
        <taxon>Streptosporangiaceae</taxon>
        <taxon>Sphaerimonospora</taxon>
    </lineage>
</organism>
<dbReference type="EMBL" id="JBHMQT010000043">
    <property type="protein sequence ID" value="MFC0864521.1"/>
    <property type="molecule type" value="Genomic_DNA"/>
</dbReference>
<dbReference type="InterPro" id="IPR011712">
    <property type="entry name" value="Sig_transdc_His_kin_sub3_dim/P"/>
</dbReference>
<accession>A0ABV6U945</accession>
<evidence type="ECO:0000256" key="4">
    <source>
        <dbReference type="SAM" id="Phobius"/>
    </source>
</evidence>